<feature type="compositionally biased region" description="Polar residues" evidence="1">
    <location>
        <begin position="158"/>
        <end position="179"/>
    </location>
</feature>
<dbReference type="Pfam" id="PF21071">
    <property type="entry name" value="LARP1_HEAT"/>
    <property type="match status" value="1"/>
</dbReference>
<dbReference type="SMART" id="SM00684">
    <property type="entry name" value="DM15"/>
    <property type="match status" value="3"/>
</dbReference>
<feature type="region of interest" description="Disordered" evidence="1">
    <location>
        <begin position="156"/>
        <end position="179"/>
    </location>
</feature>
<accession>A0A1I8GZK5</accession>
<sequence>MNPIQPLCQCISDRELQGPGQSQEMNTLYRFWSFFLRDNFNWKMYNEFKKLATEDADNGHRYGLECLFRFYSYGLERRFRKDLFRDFNEATLKDYQSGQLYGLEKFWALFAYSTIDPASVDIDPALRVALTKYTKVEDFRCKENFIPPHGFYVRKRSGNSASSARTNSESEGQQQQAPA</sequence>
<dbReference type="InterPro" id="IPR006607">
    <property type="entry name" value="DM15"/>
</dbReference>
<dbReference type="Proteomes" id="UP000095280">
    <property type="component" value="Unplaced"/>
</dbReference>
<evidence type="ECO:0000313" key="2">
    <source>
        <dbReference type="Proteomes" id="UP000095280"/>
    </source>
</evidence>
<dbReference type="GO" id="GO:0000339">
    <property type="term" value="F:RNA cap binding"/>
    <property type="evidence" value="ECO:0007669"/>
    <property type="project" value="InterPro"/>
</dbReference>
<reference evidence="3" key="1">
    <citation type="submission" date="2016-11" db="UniProtKB">
        <authorList>
            <consortium name="WormBaseParasite"/>
        </authorList>
    </citation>
    <scope>IDENTIFICATION</scope>
</reference>
<evidence type="ECO:0000256" key="1">
    <source>
        <dbReference type="SAM" id="MobiDB-lite"/>
    </source>
</evidence>
<proteinExistence type="predicted"/>
<name>A0A1I8GZK5_9PLAT</name>
<organism evidence="2 3">
    <name type="scientific">Macrostomum lignano</name>
    <dbReference type="NCBI Taxonomy" id="282301"/>
    <lineage>
        <taxon>Eukaryota</taxon>
        <taxon>Metazoa</taxon>
        <taxon>Spiralia</taxon>
        <taxon>Lophotrochozoa</taxon>
        <taxon>Platyhelminthes</taxon>
        <taxon>Rhabditophora</taxon>
        <taxon>Macrostomorpha</taxon>
        <taxon>Macrostomida</taxon>
        <taxon>Macrostomidae</taxon>
        <taxon>Macrostomum</taxon>
    </lineage>
</organism>
<dbReference type="AlphaFoldDB" id="A0A1I8GZK5"/>
<protein>
    <submittedName>
        <fullName evidence="3">La ribonucleoprotein 1, translational regulator</fullName>
    </submittedName>
</protein>
<dbReference type="GO" id="GO:0048255">
    <property type="term" value="P:mRNA stabilization"/>
    <property type="evidence" value="ECO:0007669"/>
    <property type="project" value="InterPro"/>
</dbReference>
<evidence type="ECO:0000313" key="3">
    <source>
        <dbReference type="WBParaSite" id="maker-uti_cns_0003813-snap-gene-0.2-mRNA-1"/>
    </source>
</evidence>
<keyword evidence="2" id="KW-1185">Reference proteome</keyword>
<dbReference type="WBParaSite" id="maker-uti_cns_0003813-snap-gene-0.2-mRNA-1">
    <property type="protein sequence ID" value="maker-uti_cns_0003813-snap-gene-0.2-mRNA-1"/>
    <property type="gene ID" value="maker-uti_cns_0003813-snap-gene-0.2"/>
</dbReference>